<name>F2KRG1_ARCVS</name>
<evidence type="ECO:0000313" key="3">
    <source>
        <dbReference type="EMBL" id="AEA47895.1"/>
    </source>
</evidence>
<keyword evidence="2" id="KW-0472">Membrane</keyword>
<dbReference type="RefSeq" id="WP_013684551.1">
    <property type="nucleotide sequence ID" value="NC_015320.1"/>
</dbReference>
<keyword evidence="1" id="KW-0175">Coiled coil</keyword>
<gene>
    <name evidence="3" type="ordered locus">Arcve_1902</name>
</gene>
<accession>F2KRG1</accession>
<keyword evidence="2" id="KW-1133">Transmembrane helix</keyword>
<evidence type="ECO:0000256" key="1">
    <source>
        <dbReference type="SAM" id="Coils"/>
    </source>
</evidence>
<feature type="coiled-coil region" evidence="1">
    <location>
        <begin position="43"/>
        <end position="84"/>
    </location>
</feature>
<feature type="transmembrane region" description="Helical" evidence="2">
    <location>
        <begin position="7"/>
        <end position="29"/>
    </location>
</feature>
<dbReference type="KEGG" id="ave:Arcve_1902"/>
<dbReference type="HOGENOM" id="CLU_131910_0_0_2"/>
<feature type="transmembrane region" description="Helical" evidence="2">
    <location>
        <begin position="127"/>
        <end position="151"/>
    </location>
</feature>
<sequence>MNDLSDVIGFIIALIFLIVFIPVIFLLVANLTEYQCQPYIQQIQQKDAEISALKQQVAQLNQQLEEYKQRYEQLKNETITKEDIEEMKHYFNTTQTQINLLNQKFDIVNNNFITAYNTYFYVFKFSVILNVVLAAYIALDLINLALFNTSLNMRIINRLRIVFRQKK</sequence>
<protein>
    <submittedName>
        <fullName evidence="3">Uncharacterized protein</fullName>
    </submittedName>
</protein>
<dbReference type="EMBL" id="CP002588">
    <property type="protein sequence ID" value="AEA47895.1"/>
    <property type="molecule type" value="Genomic_DNA"/>
</dbReference>
<dbReference type="STRING" id="693661.Arcve_1902"/>
<dbReference type="eggNOG" id="arCOG13980">
    <property type="taxonomic scope" value="Archaea"/>
</dbReference>
<keyword evidence="2" id="KW-0812">Transmembrane</keyword>
<evidence type="ECO:0000313" key="4">
    <source>
        <dbReference type="Proteomes" id="UP000008136"/>
    </source>
</evidence>
<dbReference type="GeneID" id="10395033"/>
<reference evidence="3 4" key="1">
    <citation type="submission" date="2011-03" db="EMBL/GenBank/DDBJ databases">
        <title>The complete genome of Archaeoglobus veneficus SNP6.</title>
        <authorList>
            <consortium name="US DOE Joint Genome Institute (JGI-PGF)"/>
            <person name="Lucas S."/>
            <person name="Copeland A."/>
            <person name="Lapidus A."/>
            <person name="Bruce D."/>
            <person name="Goodwin L."/>
            <person name="Pitluck S."/>
            <person name="Kyrpides N."/>
            <person name="Mavromatis K."/>
            <person name="Pagani I."/>
            <person name="Ivanova N."/>
            <person name="Mikhailova N."/>
            <person name="Lu M."/>
            <person name="Detter J.C."/>
            <person name="Tapia R."/>
            <person name="Han C."/>
            <person name="Land M."/>
            <person name="Hauser L."/>
            <person name="Markowitz V."/>
            <person name="Cheng J.-F."/>
            <person name="Hugenholtz P."/>
            <person name="Woyke T."/>
            <person name="Wu D."/>
            <person name="Spring S."/>
            <person name="Brambilla E."/>
            <person name="Klenk H.-P."/>
            <person name="Eisen J.A."/>
        </authorList>
    </citation>
    <scope>NUCLEOTIDE SEQUENCE [LARGE SCALE GENOMIC DNA]</scope>
    <source>
        <strain>SNP6</strain>
    </source>
</reference>
<keyword evidence="4" id="KW-1185">Reference proteome</keyword>
<proteinExistence type="predicted"/>
<dbReference type="Proteomes" id="UP000008136">
    <property type="component" value="Chromosome"/>
</dbReference>
<organism evidence="3 4">
    <name type="scientific">Archaeoglobus veneficus (strain DSM 11195 / SNP6)</name>
    <dbReference type="NCBI Taxonomy" id="693661"/>
    <lineage>
        <taxon>Archaea</taxon>
        <taxon>Methanobacteriati</taxon>
        <taxon>Methanobacteriota</taxon>
        <taxon>Archaeoglobi</taxon>
        <taxon>Archaeoglobales</taxon>
        <taxon>Archaeoglobaceae</taxon>
        <taxon>Archaeoglobus</taxon>
    </lineage>
</organism>
<dbReference type="AlphaFoldDB" id="F2KRG1"/>
<evidence type="ECO:0000256" key="2">
    <source>
        <dbReference type="SAM" id="Phobius"/>
    </source>
</evidence>